<evidence type="ECO:0000313" key="4">
    <source>
        <dbReference type="Proteomes" id="UP001158576"/>
    </source>
</evidence>
<proteinExistence type="predicted"/>
<keyword evidence="2" id="KW-0812">Transmembrane</keyword>
<dbReference type="EMBL" id="OU015569">
    <property type="protein sequence ID" value="CAG5099278.1"/>
    <property type="molecule type" value="Genomic_DNA"/>
</dbReference>
<keyword evidence="2" id="KW-1133">Transmembrane helix</keyword>
<protein>
    <submittedName>
        <fullName evidence="3">Oidioi.mRNA.OKI2018_I69.XSR.g16404.t1.cds</fullName>
    </submittedName>
</protein>
<organism evidence="3 4">
    <name type="scientific">Oikopleura dioica</name>
    <name type="common">Tunicate</name>
    <dbReference type="NCBI Taxonomy" id="34765"/>
    <lineage>
        <taxon>Eukaryota</taxon>
        <taxon>Metazoa</taxon>
        <taxon>Chordata</taxon>
        <taxon>Tunicata</taxon>
        <taxon>Appendicularia</taxon>
        <taxon>Copelata</taxon>
        <taxon>Oikopleuridae</taxon>
        <taxon>Oikopleura</taxon>
    </lineage>
</organism>
<sequence length="126" mass="15027">MSVCDDQQIRDRKPLRRHLLLRLCCSSVFLIILLLLLSFVILKWKRENDGEEYVLRRRSIRFSEESQDLEELPEIPEVRQTYPRRSSLRNNNSFLSVKSVRFSSSSQTFSYPRDPDPWARQPVLKT</sequence>
<gene>
    <name evidence="3" type="ORF">OKIOD_LOCUS7962</name>
</gene>
<name>A0ABN7SK09_OIKDI</name>
<dbReference type="Proteomes" id="UP001158576">
    <property type="component" value="Chromosome XSR"/>
</dbReference>
<evidence type="ECO:0000313" key="3">
    <source>
        <dbReference type="EMBL" id="CAG5099278.1"/>
    </source>
</evidence>
<keyword evidence="4" id="KW-1185">Reference proteome</keyword>
<feature type="transmembrane region" description="Helical" evidence="2">
    <location>
        <begin position="20"/>
        <end position="42"/>
    </location>
</feature>
<keyword evidence="2" id="KW-0472">Membrane</keyword>
<evidence type="ECO:0000256" key="2">
    <source>
        <dbReference type="SAM" id="Phobius"/>
    </source>
</evidence>
<accession>A0ABN7SK09</accession>
<evidence type="ECO:0000256" key="1">
    <source>
        <dbReference type="SAM" id="MobiDB-lite"/>
    </source>
</evidence>
<reference evidence="3 4" key="1">
    <citation type="submission" date="2021-04" db="EMBL/GenBank/DDBJ databases">
        <authorList>
            <person name="Bliznina A."/>
        </authorList>
    </citation>
    <scope>NUCLEOTIDE SEQUENCE [LARGE SCALE GENOMIC DNA]</scope>
</reference>
<feature type="region of interest" description="Disordered" evidence="1">
    <location>
        <begin position="102"/>
        <end position="126"/>
    </location>
</feature>